<evidence type="ECO:0000256" key="1">
    <source>
        <dbReference type="SAM" id="Phobius"/>
    </source>
</evidence>
<dbReference type="RefSeq" id="WP_164338571.1">
    <property type="nucleotide sequence ID" value="NZ_JAAGMD010000564.1"/>
</dbReference>
<keyword evidence="1" id="KW-0472">Membrane</keyword>
<keyword evidence="1" id="KW-1133">Transmembrane helix</keyword>
<accession>A0A6G3QYD2</accession>
<sequence>MPEAAEERRNIYRSPLAITATVIAALIVSGSIFILSDDDASDPGEEFCWSLVSSESSEDSGPLTKCGEALESAMTGRRAGEDAPRTTDRHSVEQVRMTERVISAYTESETTVVPEAIRKNLGNALSHYSSDVSDILQVDVDYSDADFATEPNNLSVSVADLSDFIFKLGADSDAFDVVYESQFNIISRQIDALTRRDFTATPTGETDRPLGMMRQFGRATGILHKIAEKESFTDTEKYGFPRLRNALDERVEKEGVNRKDRRLESLYRAAEESFLDWS</sequence>
<reference evidence="2" key="1">
    <citation type="submission" date="2020-01" db="EMBL/GenBank/DDBJ databases">
        <title>Insect and environment-associated Actinomycetes.</title>
        <authorList>
            <person name="Currrie C."/>
            <person name="Chevrette M."/>
            <person name="Carlson C."/>
            <person name="Stubbendieck R."/>
            <person name="Wendt-Pienkowski E."/>
        </authorList>
    </citation>
    <scope>NUCLEOTIDE SEQUENCE</scope>
    <source>
        <strain evidence="2">SID14436</strain>
    </source>
</reference>
<protein>
    <submittedName>
        <fullName evidence="2">Uncharacterized protein</fullName>
    </submittedName>
</protein>
<keyword evidence="1" id="KW-0812">Transmembrane</keyword>
<organism evidence="2">
    <name type="scientific">Streptomyces sp. SID14436</name>
    <dbReference type="NCBI Taxonomy" id="2706070"/>
    <lineage>
        <taxon>Bacteria</taxon>
        <taxon>Bacillati</taxon>
        <taxon>Actinomycetota</taxon>
        <taxon>Actinomycetes</taxon>
        <taxon>Kitasatosporales</taxon>
        <taxon>Streptomycetaceae</taxon>
        <taxon>Streptomyces</taxon>
    </lineage>
</organism>
<feature type="transmembrane region" description="Helical" evidence="1">
    <location>
        <begin position="16"/>
        <end position="35"/>
    </location>
</feature>
<evidence type="ECO:0000313" key="2">
    <source>
        <dbReference type="EMBL" id="NEA88200.1"/>
    </source>
</evidence>
<dbReference type="EMBL" id="JAAGMD010000564">
    <property type="protein sequence ID" value="NEA88200.1"/>
    <property type="molecule type" value="Genomic_DNA"/>
</dbReference>
<gene>
    <name evidence="2" type="ORF">G3I53_19740</name>
</gene>
<dbReference type="AlphaFoldDB" id="A0A6G3QYD2"/>
<name>A0A6G3QYD2_9ACTN</name>
<proteinExistence type="predicted"/>
<comment type="caution">
    <text evidence="2">The sequence shown here is derived from an EMBL/GenBank/DDBJ whole genome shotgun (WGS) entry which is preliminary data.</text>
</comment>